<name>A0A9W5TBF5_BABOV</name>
<gene>
    <name evidence="7" type="ORF">BaOVIS_021470</name>
</gene>
<keyword evidence="3" id="KW-0862">Zinc</keyword>
<dbReference type="EMBL" id="BLIY01000017">
    <property type="protein sequence ID" value="GFE54743.1"/>
    <property type="molecule type" value="Genomic_DNA"/>
</dbReference>
<comment type="caution">
    <text evidence="7">The sequence shown here is derived from an EMBL/GenBank/DDBJ whole genome shotgun (WGS) entry which is preliminary data.</text>
</comment>
<dbReference type="GO" id="GO:0061630">
    <property type="term" value="F:ubiquitin protein ligase activity"/>
    <property type="evidence" value="ECO:0007669"/>
    <property type="project" value="TreeGrafter"/>
</dbReference>
<reference evidence="7" key="1">
    <citation type="submission" date="2019-12" db="EMBL/GenBank/DDBJ databases">
        <title>Genome sequence of Babesia ovis.</title>
        <authorList>
            <person name="Yamagishi J."/>
            <person name="Sevinc F."/>
            <person name="Xuan X."/>
        </authorList>
    </citation>
    <scope>NUCLEOTIDE SEQUENCE</scope>
    <source>
        <strain evidence="7">Selcuk</strain>
    </source>
</reference>
<dbReference type="SUPFAM" id="SSF57850">
    <property type="entry name" value="RING/U-box"/>
    <property type="match status" value="1"/>
</dbReference>
<evidence type="ECO:0000313" key="8">
    <source>
        <dbReference type="Proteomes" id="UP001057455"/>
    </source>
</evidence>
<dbReference type="GO" id="GO:0043161">
    <property type="term" value="P:proteasome-mediated ubiquitin-dependent protein catabolic process"/>
    <property type="evidence" value="ECO:0007669"/>
    <property type="project" value="TreeGrafter"/>
</dbReference>
<dbReference type="InterPro" id="IPR013083">
    <property type="entry name" value="Znf_RING/FYVE/PHD"/>
</dbReference>
<evidence type="ECO:0000256" key="5">
    <source>
        <dbReference type="SAM" id="Coils"/>
    </source>
</evidence>
<dbReference type="InterPro" id="IPR050731">
    <property type="entry name" value="HRD1_E3_ubiq-ligases"/>
</dbReference>
<feature type="domain" description="RING-type" evidence="6">
    <location>
        <begin position="9"/>
        <end position="53"/>
    </location>
</feature>
<keyword evidence="8" id="KW-1185">Reference proteome</keyword>
<accession>A0A9W5TBF5</accession>
<dbReference type="PANTHER" id="PTHR22763">
    <property type="entry name" value="RING ZINC FINGER PROTEIN"/>
    <property type="match status" value="1"/>
</dbReference>
<keyword evidence="5" id="KW-0175">Coiled coil</keyword>
<evidence type="ECO:0000256" key="4">
    <source>
        <dbReference type="PROSITE-ProRule" id="PRU00175"/>
    </source>
</evidence>
<organism evidence="7 8">
    <name type="scientific">Babesia ovis</name>
    <dbReference type="NCBI Taxonomy" id="5869"/>
    <lineage>
        <taxon>Eukaryota</taxon>
        <taxon>Sar</taxon>
        <taxon>Alveolata</taxon>
        <taxon>Apicomplexa</taxon>
        <taxon>Aconoidasida</taxon>
        <taxon>Piroplasmida</taxon>
        <taxon>Babesiidae</taxon>
        <taxon>Babesia</taxon>
    </lineage>
</organism>
<feature type="coiled-coil region" evidence="5">
    <location>
        <begin position="84"/>
        <end position="125"/>
    </location>
</feature>
<evidence type="ECO:0000256" key="1">
    <source>
        <dbReference type="ARBA" id="ARBA00022723"/>
    </source>
</evidence>
<evidence type="ECO:0000259" key="6">
    <source>
        <dbReference type="PROSITE" id="PS50089"/>
    </source>
</evidence>
<dbReference type="InterPro" id="IPR001841">
    <property type="entry name" value="Znf_RING"/>
</dbReference>
<dbReference type="AlphaFoldDB" id="A0A9W5TBF5"/>
<evidence type="ECO:0000256" key="3">
    <source>
        <dbReference type="ARBA" id="ARBA00022833"/>
    </source>
</evidence>
<evidence type="ECO:0000313" key="7">
    <source>
        <dbReference type="EMBL" id="GFE54743.1"/>
    </source>
</evidence>
<dbReference type="GO" id="GO:0008270">
    <property type="term" value="F:zinc ion binding"/>
    <property type="evidence" value="ECO:0007669"/>
    <property type="project" value="UniProtKB-KW"/>
</dbReference>
<dbReference type="Pfam" id="PF13639">
    <property type="entry name" value="zf-RING_2"/>
    <property type="match status" value="1"/>
</dbReference>
<dbReference type="GO" id="GO:0012505">
    <property type="term" value="C:endomembrane system"/>
    <property type="evidence" value="ECO:0007669"/>
    <property type="project" value="TreeGrafter"/>
</dbReference>
<dbReference type="SMART" id="SM00184">
    <property type="entry name" value="RING"/>
    <property type="match status" value="1"/>
</dbReference>
<sequence length="341" mass="38683">MARFDVPCCSVCYEYLTSDLCALTRCGHVYHRHCIAQWTERTDKHKAGCPLCRCHIPPKGLIELKLECGEHNGTRHPTEGDTTRELTSEEIEDLRHRLAQASSDKLDLQERCAAIENENSSLQEALLHSRDENAVLSSENEDLKLEVAANKTTIAKLQDLITKQKTKLKKLEDVHNYLKPEELGDSSYKTHLKSLSPEEKLNLLINRVAELEGVNKTLSELRDFWKRKCEKMNREYLMLEREYKASLSRHSAAPAFQPDPLHDNTTPYNGDDIDQEPDVPRKVRRAVDFGLVGSKKVIGGTKTLSRTQHHGFALDPPSGIMSPPKVKTQKISNFFKSQDAV</sequence>
<protein>
    <submittedName>
        <fullName evidence="7">Ring finger domain containing protein protein, putative</fullName>
    </submittedName>
</protein>
<dbReference type="PROSITE" id="PS50089">
    <property type="entry name" value="ZF_RING_2"/>
    <property type="match status" value="1"/>
</dbReference>
<keyword evidence="2 4" id="KW-0863">Zinc-finger</keyword>
<dbReference type="OrthoDB" id="366090at2759"/>
<keyword evidence="1" id="KW-0479">Metal-binding</keyword>
<evidence type="ECO:0000256" key="2">
    <source>
        <dbReference type="ARBA" id="ARBA00022771"/>
    </source>
</evidence>
<dbReference type="Proteomes" id="UP001057455">
    <property type="component" value="Unassembled WGS sequence"/>
</dbReference>
<dbReference type="Gene3D" id="3.30.40.10">
    <property type="entry name" value="Zinc/RING finger domain, C3HC4 (zinc finger)"/>
    <property type="match status" value="1"/>
</dbReference>
<proteinExistence type="predicted"/>
<feature type="coiled-coil region" evidence="5">
    <location>
        <begin position="215"/>
        <end position="242"/>
    </location>
</feature>